<name>A0ACC1D987_9NEOP</name>
<evidence type="ECO:0000313" key="2">
    <source>
        <dbReference type="Proteomes" id="UP000824533"/>
    </source>
</evidence>
<accession>A0ACC1D987</accession>
<dbReference type="EMBL" id="CM034393">
    <property type="protein sequence ID" value="KAJ0180148.1"/>
    <property type="molecule type" value="Genomic_DNA"/>
</dbReference>
<organism evidence="1 2">
    <name type="scientific">Dendrolimus kikuchii</name>
    <dbReference type="NCBI Taxonomy" id="765133"/>
    <lineage>
        <taxon>Eukaryota</taxon>
        <taxon>Metazoa</taxon>
        <taxon>Ecdysozoa</taxon>
        <taxon>Arthropoda</taxon>
        <taxon>Hexapoda</taxon>
        <taxon>Insecta</taxon>
        <taxon>Pterygota</taxon>
        <taxon>Neoptera</taxon>
        <taxon>Endopterygota</taxon>
        <taxon>Lepidoptera</taxon>
        <taxon>Glossata</taxon>
        <taxon>Ditrysia</taxon>
        <taxon>Bombycoidea</taxon>
        <taxon>Lasiocampidae</taxon>
        <taxon>Dendrolimus</taxon>
    </lineage>
</organism>
<protein>
    <submittedName>
        <fullName evidence="1">Uncharacterized protein</fullName>
    </submittedName>
</protein>
<evidence type="ECO:0000313" key="1">
    <source>
        <dbReference type="EMBL" id="KAJ0180148.1"/>
    </source>
</evidence>
<proteinExistence type="predicted"/>
<gene>
    <name evidence="1" type="ORF">K1T71_004739</name>
</gene>
<dbReference type="Proteomes" id="UP000824533">
    <property type="component" value="Linkage Group LG07"/>
</dbReference>
<comment type="caution">
    <text evidence="1">The sequence shown here is derived from an EMBL/GenBank/DDBJ whole genome shotgun (WGS) entry which is preliminary data.</text>
</comment>
<reference evidence="1 2" key="1">
    <citation type="journal article" date="2021" name="Front. Genet.">
        <title>Chromosome-Level Genome Assembly Reveals Significant Gene Expansion in the Toll and IMD Signaling Pathways of Dendrolimus kikuchii.</title>
        <authorList>
            <person name="Zhou J."/>
            <person name="Wu P."/>
            <person name="Xiong Z."/>
            <person name="Liu N."/>
            <person name="Zhao N."/>
            <person name="Ji M."/>
            <person name="Qiu Y."/>
            <person name="Yang B."/>
        </authorList>
    </citation>
    <scope>NUCLEOTIDE SEQUENCE [LARGE SCALE GENOMIC DNA]</scope>
    <source>
        <strain evidence="1">Ann1</strain>
    </source>
</reference>
<keyword evidence="2" id="KW-1185">Reference proteome</keyword>
<sequence>MAGYFCIFAAVCVATCTALPADQRIYQEHATLQLQQINPLDYYLDNPGVHNYYNQAQQKQVNSASAASGAPARLETLEPDSEVELIPGAQPPQQPPQTPVAPHIPGLLPGQRVFIVHMPIPGYRPGTIGGYQPVYVVGAGPQGNPGYPGNGYQNAVVINHPGQVASPGAYPQQGVILTSQGTPGYVLGAPLTLNRPFGLAYQEPVYQTLPASQGPDAAKGAIRLSQLVGLQAQPEQNINSPRLVADDKPQQITEIKGAEEPKRRPNSHKNNGKAQ</sequence>